<dbReference type="GeneID" id="30159315"/>
<evidence type="ECO:0000256" key="1">
    <source>
        <dbReference type="SAM" id="MobiDB-lite"/>
    </source>
</evidence>
<reference evidence="3 4" key="1">
    <citation type="submission" date="2016-06" db="EMBL/GenBank/DDBJ databases">
        <title>Evolution of pathogenesis and genome organization in the Tremellales.</title>
        <authorList>
            <person name="Cuomo C."/>
            <person name="Litvintseva A."/>
            <person name="Heitman J."/>
            <person name="Chen Y."/>
            <person name="Sun S."/>
            <person name="Springer D."/>
            <person name="Dromer F."/>
            <person name="Young S."/>
            <person name="Zeng Q."/>
            <person name="Chapman S."/>
            <person name="Gujja S."/>
            <person name="Saif S."/>
            <person name="Birren B."/>
        </authorList>
    </citation>
    <scope>NUCLEOTIDE SEQUENCE [LARGE SCALE GENOMIC DNA]</scope>
    <source>
        <strain evidence="3 4">CBS 6039</strain>
    </source>
</reference>
<proteinExistence type="predicted"/>
<organism evidence="3 4">
    <name type="scientific">Cryptococcus amylolentus CBS 6039</name>
    <dbReference type="NCBI Taxonomy" id="1295533"/>
    <lineage>
        <taxon>Eukaryota</taxon>
        <taxon>Fungi</taxon>
        <taxon>Dikarya</taxon>
        <taxon>Basidiomycota</taxon>
        <taxon>Agaricomycotina</taxon>
        <taxon>Tremellomycetes</taxon>
        <taxon>Tremellales</taxon>
        <taxon>Cryptococcaceae</taxon>
        <taxon>Cryptococcus</taxon>
    </lineage>
</organism>
<keyword evidence="2" id="KW-1133">Transmembrane helix</keyword>
<dbReference type="OrthoDB" id="10311516at2759"/>
<dbReference type="EMBL" id="AWGJ01000013">
    <property type="protein sequence ID" value="ODN73503.1"/>
    <property type="molecule type" value="Genomic_DNA"/>
</dbReference>
<comment type="caution">
    <text evidence="3">The sequence shown here is derived from an EMBL/GenBank/DDBJ whole genome shotgun (WGS) entry which is preliminary data.</text>
</comment>
<feature type="transmembrane region" description="Helical" evidence="2">
    <location>
        <begin position="68"/>
        <end position="87"/>
    </location>
</feature>
<feature type="compositionally biased region" description="Basic and acidic residues" evidence="1">
    <location>
        <begin position="17"/>
        <end position="30"/>
    </location>
</feature>
<feature type="region of interest" description="Disordered" evidence="1">
    <location>
        <begin position="15"/>
        <end position="40"/>
    </location>
</feature>
<dbReference type="Proteomes" id="UP000094065">
    <property type="component" value="Unassembled WGS sequence"/>
</dbReference>
<gene>
    <name evidence="3" type="ORF">L202_08006</name>
</gene>
<accession>A0A1E3HAZ6</accession>
<protein>
    <submittedName>
        <fullName evidence="3">Uncharacterized protein</fullName>
    </submittedName>
</protein>
<evidence type="ECO:0000313" key="4">
    <source>
        <dbReference type="Proteomes" id="UP000094065"/>
    </source>
</evidence>
<dbReference type="AlphaFoldDB" id="A0A1E3HAZ6"/>
<sequence length="349" mass="39998">MLPLTTLDVHNQAASPLKDELGQESDKTTETPDNSSPESIPHMEAEHQMINDWLSEQLRYHAIYAPPIFPMLLYTFFAIIYGVLAFFGGRRLFIELLLVGSGLLLLGMRVHVHRRLGREIKEVAKSLKVTLDGEEVGVADLKWYRRATPGLTDCQTGTIFHPFPPSSEDHRQSPISPTSYPLLRKFTSFPEKARIIAICVFAPLLSDMWAACPVGDTEVSPLRERIVLDVVLTSLLGGLIAFFSVMEYEHITRGLYRRSMVQESMEWNSLLWIQEHMGWWGVLVMEQTLGRDRLEELMAAMRKREKQYVDDRSRALQGLIDQGRYAETEREMFFSTIDYDLLNDEAVYP</sequence>
<keyword evidence="2" id="KW-0472">Membrane</keyword>
<keyword evidence="2" id="KW-0812">Transmembrane</keyword>
<evidence type="ECO:0000256" key="2">
    <source>
        <dbReference type="SAM" id="Phobius"/>
    </source>
</evidence>
<feature type="transmembrane region" description="Helical" evidence="2">
    <location>
        <begin position="93"/>
        <end position="112"/>
    </location>
</feature>
<dbReference type="RefSeq" id="XP_018989415.1">
    <property type="nucleotide sequence ID" value="XM_019142844.1"/>
</dbReference>
<evidence type="ECO:0000313" key="3">
    <source>
        <dbReference type="EMBL" id="ODN73503.1"/>
    </source>
</evidence>
<keyword evidence="4" id="KW-1185">Reference proteome</keyword>
<name>A0A1E3HAZ6_9TREE</name>